<sequence length="369" mass="41020">MIASRLEQVHGAMDRLQIDGFLVLTEENRRYLSGFTGEDHHFDESAGALLITAERLVLATDTRFELQAKHEAPDYELVIYRDGFAKSLAELVQRFTIRRLGFECVRVSVQQFDQWRKTLKEEGATPEWVPLEDLVEQFRQIKSPEEIERTRRALALAEEAFLEVLKEMRPGMTEIAVAWDLERRMREAGADALSFPPIVAAGPNSALPHAIPSDRPIGTGEPILFDWGAKLNGYCSDTSRTVILGDADDTFRKVHDTVLEAQRRAIAAIRAGASSKVVDAEARDFIHQQGFEGKFGHGLGHGTGLAVHEAPRLSPLRDTPLEAGMLVTVEPGIYLPEWGGVRIENQVVVGEDGPIVLNRLATHWEALSG</sequence>
<evidence type="ECO:0000313" key="4">
    <source>
        <dbReference type="Proteomes" id="UP001165427"/>
    </source>
</evidence>
<name>A0AA41R664_9BACT</name>
<protein>
    <submittedName>
        <fullName evidence="3">Xaa-Pro peptidase family protein</fullName>
    </submittedName>
</protein>
<dbReference type="Pfam" id="PF00557">
    <property type="entry name" value="Peptidase_M24"/>
    <property type="match status" value="1"/>
</dbReference>
<evidence type="ECO:0000313" key="3">
    <source>
        <dbReference type="EMBL" id="MCJ8502506.1"/>
    </source>
</evidence>
<accession>A0AA41R664</accession>
<dbReference type="Pfam" id="PF01321">
    <property type="entry name" value="Creatinase_N"/>
    <property type="match status" value="1"/>
</dbReference>
<organism evidence="3 4">
    <name type="scientific">Desulfatitalea alkaliphila</name>
    <dbReference type="NCBI Taxonomy" id="2929485"/>
    <lineage>
        <taxon>Bacteria</taxon>
        <taxon>Pseudomonadati</taxon>
        <taxon>Thermodesulfobacteriota</taxon>
        <taxon>Desulfobacteria</taxon>
        <taxon>Desulfobacterales</taxon>
        <taxon>Desulfosarcinaceae</taxon>
        <taxon>Desulfatitalea</taxon>
    </lineage>
</organism>
<evidence type="ECO:0000259" key="1">
    <source>
        <dbReference type="Pfam" id="PF00557"/>
    </source>
</evidence>
<gene>
    <name evidence="3" type="ORF">MRX98_18160</name>
</gene>
<dbReference type="PANTHER" id="PTHR46112">
    <property type="entry name" value="AMINOPEPTIDASE"/>
    <property type="match status" value="1"/>
</dbReference>
<dbReference type="InterPro" id="IPR000587">
    <property type="entry name" value="Creatinase_N"/>
</dbReference>
<reference evidence="3" key="1">
    <citation type="submission" date="2022-04" db="EMBL/GenBank/DDBJ databases">
        <title>Desulfatitalea alkaliphila sp. nov., a novel anaerobic sulfate-reducing bacterium isolated from terrestrial mud volcano, Taman Peninsula, Russia.</title>
        <authorList>
            <person name="Khomyakova M.A."/>
            <person name="Merkel A.Y."/>
            <person name="Slobodkin A.I."/>
        </authorList>
    </citation>
    <scope>NUCLEOTIDE SEQUENCE</scope>
    <source>
        <strain evidence="3">M08but</strain>
    </source>
</reference>
<dbReference type="GO" id="GO:0004177">
    <property type="term" value="F:aminopeptidase activity"/>
    <property type="evidence" value="ECO:0007669"/>
    <property type="project" value="UniProtKB-ARBA"/>
</dbReference>
<dbReference type="AlphaFoldDB" id="A0AA41R664"/>
<dbReference type="PANTHER" id="PTHR46112:SF3">
    <property type="entry name" value="AMINOPEPTIDASE YPDF"/>
    <property type="match status" value="1"/>
</dbReference>
<dbReference type="InterPro" id="IPR050659">
    <property type="entry name" value="Peptidase_M24B"/>
</dbReference>
<dbReference type="InterPro" id="IPR000994">
    <property type="entry name" value="Pept_M24"/>
</dbReference>
<comment type="caution">
    <text evidence="3">The sequence shown here is derived from an EMBL/GenBank/DDBJ whole genome shotgun (WGS) entry which is preliminary data.</text>
</comment>
<dbReference type="EMBL" id="JALJRB010000027">
    <property type="protein sequence ID" value="MCJ8502506.1"/>
    <property type="molecule type" value="Genomic_DNA"/>
</dbReference>
<dbReference type="Gene3D" id="3.40.350.10">
    <property type="entry name" value="Creatinase/prolidase N-terminal domain"/>
    <property type="match status" value="1"/>
</dbReference>
<feature type="domain" description="Peptidase M24" evidence="1">
    <location>
        <begin position="149"/>
        <end position="351"/>
    </location>
</feature>
<dbReference type="InterPro" id="IPR029149">
    <property type="entry name" value="Creatin/AminoP/Spt16_N"/>
</dbReference>
<dbReference type="SUPFAM" id="SSF55920">
    <property type="entry name" value="Creatinase/aminopeptidase"/>
    <property type="match status" value="1"/>
</dbReference>
<evidence type="ECO:0000259" key="2">
    <source>
        <dbReference type="Pfam" id="PF01321"/>
    </source>
</evidence>
<dbReference type="RefSeq" id="WP_246913375.1">
    <property type="nucleotide sequence ID" value="NZ_JALJRB010000027.1"/>
</dbReference>
<dbReference type="SUPFAM" id="SSF53092">
    <property type="entry name" value="Creatinase/prolidase N-terminal domain"/>
    <property type="match status" value="1"/>
</dbReference>
<dbReference type="InterPro" id="IPR036005">
    <property type="entry name" value="Creatinase/aminopeptidase-like"/>
</dbReference>
<dbReference type="Proteomes" id="UP001165427">
    <property type="component" value="Unassembled WGS sequence"/>
</dbReference>
<dbReference type="InterPro" id="IPR001714">
    <property type="entry name" value="Pept_M24_MAP"/>
</dbReference>
<dbReference type="GO" id="GO:0008235">
    <property type="term" value="F:metalloexopeptidase activity"/>
    <property type="evidence" value="ECO:0007669"/>
    <property type="project" value="UniProtKB-ARBA"/>
</dbReference>
<proteinExistence type="predicted"/>
<dbReference type="PRINTS" id="PR00599">
    <property type="entry name" value="MAPEPTIDASE"/>
</dbReference>
<feature type="domain" description="Creatinase N-terminal" evidence="2">
    <location>
        <begin position="5"/>
        <end position="141"/>
    </location>
</feature>
<dbReference type="Gene3D" id="3.90.230.10">
    <property type="entry name" value="Creatinase/methionine aminopeptidase superfamily"/>
    <property type="match status" value="1"/>
</dbReference>
<keyword evidence="4" id="KW-1185">Reference proteome</keyword>